<keyword evidence="1" id="KW-0472">Membrane</keyword>
<evidence type="ECO:0000313" key="5">
    <source>
        <dbReference type="Proteomes" id="UP001162889"/>
    </source>
</evidence>
<evidence type="ECO:0000313" key="4">
    <source>
        <dbReference type="Proteomes" id="UP001155901"/>
    </source>
</evidence>
<keyword evidence="1" id="KW-0812">Transmembrane</keyword>
<keyword evidence="5" id="KW-1185">Reference proteome</keyword>
<comment type="caution">
    <text evidence="2">The sequence shown here is derived from an EMBL/GenBank/DDBJ whole genome shotgun (WGS) entry which is preliminary data.</text>
</comment>
<keyword evidence="1" id="KW-1133">Transmembrane helix</keyword>
<reference evidence="3" key="2">
    <citation type="submission" date="2022-03" db="EMBL/GenBank/DDBJ databases">
        <title>Genome Encyclopedia of Bacteria and Archaea VI: Functional Genomics of Type Strains.</title>
        <authorList>
            <person name="Whitman W."/>
        </authorList>
    </citation>
    <scope>NUCLEOTIDE SEQUENCE</scope>
    <source>
        <strain evidence="3">HSC-15S17</strain>
    </source>
</reference>
<proteinExistence type="predicted"/>
<dbReference type="Proteomes" id="UP001155901">
    <property type="component" value="Unassembled WGS sequence"/>
</dbReference>
<gene>
    <name evidence="2" type="ORF">KVP70_01685</name>
    <name evidence="3" type="ORF">L1274_000243</name>
</gene>
<evidence type="ECO:0000256" key="1">
    <source>
        <dbReference type="SAM" id="Phobius"/>
    </source>
</evidence>
<feature type="transmembrane region" description="Helical" evidence="1">
    <location>
        <begin position="91"/>
        <end position="111"/>
    </location>
</feature>
<protein>
    <submittedName>
        <fullName evidence="2">Uncharacterized protein</fullName>
    </submittedName>
</protein>
<accession>A0AA41L0W7</accession>
<feature type="transmembrane region" description="Helical" evidence="1">
    <location>
        <begin position="21"/>
        <end position="43"/>
    </location>
</feature>
<feature type="transmembrane region" description="Helical" evidence="1">
    <location>
        <begin position="141"/>
        <end position="161"/>
    </location>
</feature>
<evidence type="ECO:0000313" key="3">
    <source>
        <dbReference type="EMBL" id="MCP2006555.1"/>
    </source>
</evidence>
<dbReference type="AlphaFoldDB" id="A0AA41L0W7"/>
<dbReference type="EMBL" id="JALJZU010000001">
    <property type="protein sequence ID" value="MCP2006555.1"/>
    <property type="molecule type" value="Genomic_DNA"/>
</dbReference>
<feature type="transmembrane region" description="Helical" evidence="1">
    <location>
        <begin position="298"/>
        <end position="317"/>
    </location>
</feature>
<dbReference type="Proteomes" id="UP001162889">
    <property type="component" value="Unassembled WGS sequence"/>
</dbReference>
<dbReference type="RefSeq" id="WP_217940273.1">
    <property type="nucleotide sequence ID" value="NZ_JAHTGR010000001.1"/>
</dbReference>
<name>A0AA41L0W7_9BURK</name>
<dbReference type="EMBL" id="JAHTGR010000001">
    <property type="protein sequence ID" value="MBV6319633.1"/>
    <property type="molecule type" value="Genomic_DNA"/>
</dbReference>
<feature type="transmembrane region" description="Helical" evidence="1">
    <location>
        <begin position="357"/>
        <end position="375"/>
    </location>
</feature>
<feature type="transmembrane region" description="Helical" evidence="1">
    <location>
        <begin position="173"/>
        <end position="194"/>
    </location>
</feature>
<reference evidence="2" key="1">
    <citation type="submission" date="2021-07" db="EMBL/GenBank/DDBJ databases">
        <title>Characterization of violacein-producing bacteria and related species.</title>
        <authorList>
            <person name="Wilson H.S."/>
            <person name="De Leon M.E."/>
        </authorList>
    </citation>
    <scope>NUCLEOTIDE SEQUENCE</scope>
    <source>
        <strain evidence="2">HSC-15S17</strain>
    </source>
</reference>
<feature type="transmembrane region" description="Helical" evidence="1">
    <location>
        <begin position="265"/>
        <end position="286"/>
    </location>
</feature>
<feature type="transmembrane region" description="Helical" evidence="1">
    <location>
        <begin position="413"/>
        <end position="432"/>
    </location>
</feature>
<evidence type="ECO:0000313" key="2">
    <source>
        <dbReference type="EMBL" id="MBV6319633.1"/>
    </source>
</evidence>
<feature type="transmembrane region" description="Helical" evidence="1">
    <location>
        <begin position="49"/>
        <end position="70"/>
    </location>
</feature>
<feature type="transmembrane region" description="Helical" evidence="1">
    <location>
        <begin position="438"/>
        <end position="456"/>
    </location>
</feature>
<feature type="transmembrane region" description="Helical" evidence="1">
    <location>
        <begin position="381"/>
        <end position="401"/>
    </location>
</feature>
<sequence>MNGATTQLLLQVVRDRCANRMMVRISALLALGALVVALLVLSLRSHMELAWQAPLGMSTMLIVMWSGAYLKSAVQQNHPAYACLVPQLRRRLIVLTVVLFSAGGLAVAAMAAAVFGHPGYALVGAGAFFCYMLYAQRYMVLAFLPTVIILGALSLKQWLAALWQSLAPMGEPALAGMGMIAVAILGAAGIQLVFPRGGDRHWAWYSRNVALARRLQGGLLKPDDAGARNRFSMLLRFGYSAALRRDSQTGARPARMLMHTLGPTAYEGGYLVYLLLVTAVAAGVLLHAGDDALAVRQMMRTFVMQICLLVAVVLYAADLLKSASRHGAEQALFFLAPRAPVAAQVNRMLGSALLTRFLRVWLLACAAAFLVDMLLHGAPRIYGSTFLLAALLLPFSCLLLRDYAATPVSHSQMTTVAWTFVAMVAYLVALAAENDFPELPLFWIGGAVVLVTLLVLRRRWQRLMALPAVLPAGRLLA</sequence>
<feature type="transmembrane region" description="Helical" evidence="1">
    <location>
        <begin position="117"/>
        <end position="134"/>
    </location>
</feature>
<organism evidence="2 4">
    <name type="scientific">Duganella violaceipulchra</name>
    <dbReference type="NCBI Taxonomy" id="2849652"/>
    <lineage>
        <taxon>Bacteria</taxon>
        <taxon>Pseudomonadati</taxon>
        <taxon>Pseudomonadota</taxon>
        <taxon>Betaproteobacteria</taxon>
        <taxon>Burkholderiales</taxon>
        <taxon>Oxalobacteraceae</taxon>
        <taxon>Telluria group</taxon>
        <taxon>Duganella</taxon>
    </lineage>
</organism>